<dbReference type="EMBL" id="CP034465">
    <property type="protein sequence ID" value="AZP03535.1"/>
    <property type="molecule type" value="Genomic_DNA"/>
</dbReference>
<dbReference type="AlphaFoldDB" id="A0A3Q9BJ28"/>
<proteinExistence type="predicted"/>
<sequence>MDIQDIIKKIERFKQNYQSSSFDIIVKEVKDAEDLYGDLYIVAENNDGESNTELQADDLLLSIENPSKSDLTELRSIAAALKELV</sequence>
<name>A0A3Q9BJ28_9LACT</name>
<evidence type="ECO:0000313" key="2">
    <source>
        <dbReference type="Proteomes" id="UP000273326"/>
    </source>
</evidence>
<organism evidence="1 2">
    <name type="scientific">Jeotgalibaca ciconiae</name>
    <dbReference type="NCBI Taxonomy" id="2496265"/>
    <lineage>
        <taxon>Bacteria</taxon>
        <taxon>Bacillati</taxon>
        <taxon>Bacillota</taxon>
        <taxon>Bacilli</taxon>
        <taxon>Lactobacillales</taxon>
        <taxon>Carnobacteriaceae</taxon>
        <taxon>Jeotgalibaca</taxon>
    </lineage>
</organism>
<dbReference type="Proteomes" id="UP000273326">
    <property type="component" value="Chromosome"/>
</dbReference>
<dbReference type="RefSeq" id="WP_126108626.1">
    <property type="nucleotide sequence ID" value="NZ_CP034465.1"/>
</dbReference>
<gene>
    <name evidence="1" type="ORF">EJN90_01955</name>
</gene>
<protein>
    <submittedName>
        <fullName evidence="1">Uncharacterized protein</fullName>
    </submittedName>
</protein>
<accession>A0A3Q9BJ28</accession>
<keyword evidence="2" id="KW-1185">Reference proteome</keyword>
<reference evidence="2" key="1">
    <citation type="submission" date="2018-12" db="EMBL/GenBank/DDBJ databases">
        <title>Complete genome sequencing of Jeotgalibaca sp. H21T32.</title>
        <authorList>
            <person name="Bae J.-W."/>
            <person name="Lee S.-Y."/>
        </authorList>
    </citation>
    <scope>NUCLEOTIDE SEQUENCE [LARGE SCALE GENOMIC DNA]</scope>
    <source>
        <strain evidence="2">H21T32</strain>
    </source>
</reference>
<dbReference type="OrthoDB" id="9889375at2"/>
<evidence type="ECO:0000313" key="1">
    <source>
        <dbReference type="EMBL" id="AZP03535.1"/>
    </source>
</evidence>
<dbReference type="KEGG" id="jeh:EJN90_01955"/>